<dbReference type="EMBL" id="VIVQ01000002">
    <property type="protein sequence ID" value="TWE10486.1"/>
    <property type="molecule type" value="Genomic_DNA"/>
</dbReference>
<dbReference type="AlphaFoldDB" id="A0A561E4E3"/>
<protein>
    <recommendedName>
        <fullName evidence="1">BAAT/Acyl-CoA thioester hydrolase C-terminal domain-containing protein</fullName>
    </recommendedName>
</protein>
<proteinExistence type="predicted"/>
<comment type="caution">
    <text evidence="2">The sequence shown here is derived from an EMBL/GenBank/DDBJ whole genome shotgun (WGS) entry which is preliminary data.</text>
</comment>
<dbReference type="Pfam" id="PF08840">
    <property type="entry name" value="BAAT_C"/>
    <property type="match status" value="1"/>
</dbReference>
<evidence type="ECO:0000313" key="3">
    <source>
        <dbReference type="Proteomes" id="UP000318297"/>
    </source>
</evidence>
<gene>
    <name evidence="2" type="ORF">BKA23_2849</name>
</gene>
<name>A0A561E4E3_9MICO</name>
<dbReference type="Gene3D" id="3.40.50.1820">
    <property type="entry name" value="alpha/beta hydrolase"/>
    <property type="match status" value="1"/>
</dbReference>
<dbReference type="SUPFAM" id="SSF53474">
    <property type="entry name" value="alpha/beta-Hydrolases"/>
    <property type="match status" value="1"/>
</dbReference>
<dbReference type="Proteomes" id="UP000318297">
    <property type="component" value="Unassembled WGS sequence"/>
</dbReference>
<dbReference type="InterPro" id="IPR029058">
    <property type="entry name" value="AB_hydrolase_fold"/>
</dbReference>
<keyword evidence="3" id="KW-1185">Reference proteome</keyword>
<organism evidence="2 3">
    <name type="scientific">Rudaeicoccus suwonensis</name>
    <dbReference type="NCBI Taxonomy" id="657409"/>
    <lineage>
        <taxon>Bacteria</taxon>
        <taxon>Bacillati</taxon>
        <taxon>Actinomycetota</taxon>
        <taxon>Actinomycetes</taxon>
        <taxon>Micrococcales</taxon>
        <taxon>Dermacoccaceae</taxon>
        <taxon>Rudaeicoccus</taxon>
    </lineage>
</organism>
<reference evidence="2 3" key="1">
    <citation type="submission" date="2019-06" db="EMBL/GenBank/DDBJ databases">
        <title>Sequencing the genomes of 1000 actinobacteria strains.</title>
        <authorList>
            <person name="Klenk H.-P."/>
        </authorList>
    </citation>
    <scope>NUCLEOTIDE SEQUENCE [LARGE SCALE GENOMIC DNA]</scope>
    <source>
        <strain evidence="2 3">DSM 19560</strain>
    </source>
</reference>
<dbReference type="InterPro" id="IPR014940">
    <property type="entry name" value="BAAT_C"/>
</dbReference>
<sequence length="260" mass="28518">MRWAPERPTGTGVLVLAGSSGRIDTDRARIFAEHGCLAESTRWFGGTGQHTSPWEIPLETFFQRIDWLKTECDRVWVAGTSFGSEAALLVGALSDDVAEVIAFAPSDVVWAGYDGDRETSHWTLRGQALPYVPFDWNEHVAQTPAHFRPLYEKSWSTAGHAATTARIPVEHINRLVLVAGGDDQVWPSVAHAQRIVAHRAQAGLVTQLIVHPHAGHRTILPGEHPVTTGATMMRGGNENADRELGSQAWPVILNELTTTR</sequence>
<evidence type="ECO:0000259" key="1">
    <source>
        <dbReference type="Pfam" id="PF08840"/>
    </source>
</evidence>
<feature type="domain" description="BAAT/Acyl-CoA thioester hydrolase C-terminal" evidence="1">
    <location>
        <begin position="65"/>
        <end position="221"/>
    </location>
</feature>
<evidence type="ECO:0000313" key="2">
    <source>
        <dbReference type="EMBL" id="TWE10486.1"/>
    </source>
</evidence>
<accession>A0A561E4E3</accession>